<feature type="region of interest" description="Disordered" evidence="8">
    <location>
        <begin position="167"/>
        <end position="221"/>
    </location>
</feature>
<keyword evidence="1" id="KW-0479">Metal-binding</keyword>
<evidence type="ECO:0000256" key="2">
    <source>
        <dbReference type="ARBA" id="ARBA00022737"/>
    </source>
</evidence>
<evidence type="ECO:0000313" key="13">
    <source>
        <dbReference type="Proteomes" id="UP000094389"/>
    </source>
</evidence>
<feature type="domain" description="C2H2-type" evidence="9">
    <location>
        <begin position="62"/>
        <end position="90"/>
    </location>
</feature>
<dbReference type="GO" id="GO:0005634">
    <property type="term" value="C:nucleus"/>
    <property type="evidence" value="ECO:0007669"/>
    <property type="project" value="UniProtKB-ARBA"/>
</dbReference>
<dbReference type="InterPro" id="IPR036236">
    <property type="entry name" value="Znf_C2H2_sf"/>
</dbReference>
<evidence type="ECO:0000313" key="12">
    <source>
        <dbReference type="Proteomes" id="UP000038830"/>
    </source>
</evidence>
<dbReference type="FunFam" id="3.30.160.60:FF:000032">
    <property type="entry name" value="Krueppel-like factor 4"/>
    <property type="match status" value="1"/>
</dbReference>
<keyword evidence="3 7" id="KW-0863">Zinc-finger</keyword>
<feature type="compositionally biased region" description="Polar residues" evidence="8">
    <location>
        <begin position="326"/>
        <end position="338"/>
    </location>
</feature>
<evidence type="ECO:0000259" key="9">
    <source>
        <dbReference type="PROSITE" id="PS50157"/>
    </source>
</evidence>
<dbReference type="PROSITE" id="PS00028">
    <property type="entry name" value="ZINC_FINGER_C2H2_1"/>
    <property type="match status" value="1"/>
</dbReference>
<dbReference type="GO" id="GO:0000978">
    <property type="term" value="F:RNA polymerase II cis-regulatory region sequence-specific DNA binding"/>
    <property type="evidence" value="ECO:0007669"/>
    <property type="project" value="TreeGrafter"/>
</dbReference>
<feature type="compositionally biased region" description="Low complexity" evidence="8">
    <location>
        <begin position="340"/>
        <end position="354"/>
    </location>
</feature>
<keyword evidence="13" id="KW-1185">Reference proteome</keyword>
<dbReference type="PANTHER" id="PTHR19818">
    <property type="entry name" value="ZINC FINGER PROTEIN ZIC AND GLI"/>
    <property type="match status" value="1"/>
</dbReference>
<keyword evidence="4" id="KW-0862">Zinc</keyword>
<evidence type="ECO:0000256" key="4">
    <source>
        <dbReference type="ARBA" id="ARBA00022833"/>
    </source>
</evidence>
<reference evidence="11 13" key="3">
    <citation type="journal article" date="2016" name="Proc. Natl. Acad. Sci. U.S.A.">
        <title>Comparative genomics of biotechnologically important yeasts.</title>
        <authorList>
            <person name="Riley R."/>
            <person name="Haridas S."/>
            <person name="Wolfe K.H."/>
            <person name="Lopes M.R."/>
            <person name="Hittinger C.T."/>
            <person name="Goeker M."/>
            <person name="Salamov A.A."/>
            <person name="Wisecaver J.H."/>
            <person name="Long T.M."/>
            <person name="Calvey C.H."/>
            <person name="Aerts A.L."/>
            <person name="Barry K.W."/>
            <person name="Choi C."/>
            <person name="Clum A."/>
            <person name="Coughlan A.Y."/>
            <person name="Deshpande S."/>
            <person name="Douglass A.P."/>
            <person name="Hanson S.J."/>
            <person name="Klenk H.-P."/>
            <person name="LaButti K.M."/>
            <person name="Lapidus A."/>
            <person name="Lindquist E.A."/>
            <person name="Lipzen A.M."/>
            <person name="Meier-Kolthoff J.P."/>
            <person name="Ohm R.A."/>
            <person name="Otillar R.P."/>
            <person name="Pangilinan J.L."/>
            <person name="Peng Y."/>
            <person name="Rokas A."/>
            <person name="Rosa C.A."/>
            <person name="Scheuner C."/>
            <person name="Sibirny A.A."/>
            <person name="Slot J.C."/>
            <person name="Stielow J.B."/>
            <person name="Sun H."/>
            <person name="Kurtzman C.P."/>
            <person name="Blackwell M."/>
            <person name="Grigoriev I.V."/>
            <person name="Jeffries T.W."/>
        </authorList>
    </citation>
    <scope>NUCLEOTIDE SEQUENCE [LARGE SCALE GENOMIC DNA]</scope>
    <source>
        <strain evidence="13">ATCC 18201 / CBS 1600 / BCRC 20928 / JCM 3617 / NBRC 0987 / NRRL Y-1542</strain>
        <strain evidence="11">NRRL Y-1542</strain>
    </source>
</reference>
<feature type="region of interest" description="Disordered" evidence="8">
    <location>
        <begin position="278"/>
        <end position="297"/>
    </location>
</feature>
<dbReference type="SMART" id="SM00355">
    <property type="entry name" value="ZnF_C2H2"/>
    <property type="match status" value="2"/>
</dbReference>
<sequence length="419" mass="46601">MSIPKTSGYNEITMNSHEVKIVKKRSKGRTFQCTGYPGCNMTFTRSEHLACHIRKHTGERPFECVHCSRKFSRLDNLRQHKQTVHVNESTIDHLDMVNNGNTNSITQSGNVNMNNDQRNKIRSNSNTTDNVNMNKPLPPLPQQVRQHYTTDILTQNGEDLEAAKTLLRPTQFHPKHRPRPIDLPSRKAVYNDTGPYTVPTPNSENSGYLATSPTSASFTQSQYPSTALPSIHFLSSTGAKDILSSPYNSSFALSGQSETSTPLSSHYDTLRTPNSFQFNTSVSSSSSGYNQQHQQQMSFQPLQPILPTPQQLHHQQNADRKSWLSNVLNSNGDTTRPEYSSLQSLSSSSSSSSSASSTLLITNNIGSTSPLHVRTLSTPTTTHELEKKVRIESLLNNEERRIALPHVDALGINVSSKIK</sequence>
<dbReference type="AlphaFoldDB" id="A0A0H5C3P4"/>
<accession>A0A1E4S781</accession>
<dbReference type="InterPro" id="IPR013087">
    <property type="entry name" value="Znf_C2H2_type"/>
</dbReference>
<dbReference type="RefSeq" id="XP_020072423.1">
    <property type="nucleotide sequence ID" value="XM_020214365.1"/>
</dbReference>
<evidence type="ECO:0000256" key="5">
    <source>
        <dbReference type="ARBA" id="ARBA00023015"/>
    </source>
</evidence>
<dbReference type="Gene3D" id="3.30.160.60">
    <property type="entry name" value="Classic Zinc Finger"/>
    <property type="match status" value="2"/>
</dbReference>
<dbReference type="EMBL" id="KV453926">
    <property type="protein sequence ID" value="ODV75384.1"/>
    <property type="molecule type" value="Genomic_DNA"/>
</dbReference>
<accession>A0A0H5C3P4</accession>
<dbReference type="GO" id="GO:0008270">
    <property type="term" value="F:zinc ion binding"/>
    <property type="evidence" value="ECO:0007669"/>
    <property type="project" value="UniProtKB-KW"/>
</dbReference>
<dbReference type="Pfam" id="PF00096">
    <property type="entry name" value="zf-C2H2"/>
    <property type="match status" value="1"/>
</dbReference>
<evidence type="ECO:0000256" key="3">
    <source>
        <dbReference type="ARBA" id="ARBA00022771"/>
    </source>
</evidence>
<gene>
    <name evidence="10" type="primary">USV1</name>
    <name evidence="10" type="ORF">BN1211_2902</name>
    <name evidence="11" type="ORF">CYBJADRAFT_166124</name>
</gene>
<feature type="domain" description="C2H2-type" evidence="9">
    <location>
        <begin position="31"/>
        <end position="61"/>
    </location>
</feature>
<keyword evidence="5" id="KW-0805">Transcription regulation</keyword>
<dbReference type="OMA" id="RPFECVH"/>
<feature type="compositionally biased region" description="Polar residues" evidence="8">
    <location>
        <begin position="199"/>
        <end position="221"/>
    </location>
</feature>
<dbReference type="Proteomes" id="UP000038830">
    <property type="component" value="Unassembled WGS sequence"/>
</dbReference>
<dbReference type="GO" id="GO:0000981">
    <property type="term" value="F:DNA-binding transcription factor activity, RNA polymerase II-specific"/>
    <property type="evidence" value="ECO:0007669"/>
    <property type="project" value="TreeGrafter"/>
</dbReference>
<feature type="region of interest" description="Disordered" evidence="8">
    <location>
        <begin position="107"/>
        <end position="141"/>
    </location>
</feature>
<dbReference type="PROSITE" id="PS50157">
    <property type="entry name" value="ZINC_FINGER_C2H2_2"/>
    <property type="match status" value="2"/>
</dbReference>
<dbReference type="Proteomes" id="UP000094389">
    <property type="component" value="Unassembled WGS sequence"/>
</dbReference>
<dbReference type="PANTHER" id="PTHR19818:SF139">
    <property type="entry name" value="PAIR-RULE PROTEIN ODD-PAIRED"/>
    <property type="match status" value="1"/>
</dbReference>
<evidence type="ECO:0000313" key="11">
    <source>
        <dbReference type="EMBL" id="ODV75384.1"/>
    </source>
</evidence>
<reference evidence="10" key="1">
    <citation type="submission" date="2014-12" db="EMBL/GenBank/DDBJ databases">
        <authorList>
            <person name="Jaenicke S."/>
        </authorList>
    </citation>
    <scope>NUCLEOTIDE SEQUENCE [LARGE SCALE GENOMIC DNA]</scope>
    <source>
        <strain evidence="10">CBS1600</strain>
    </source>
</reference>
<evidence type="ECO:0000313" key="10">
    <source>
        <dbReference type="EMBL" id="CEP22528.1"/>
    </source>
</evidence>
<reference evidence="12" key="2">
    <citation type="journal article" date="2015" name="J. Biotechnol.">
        <title>The structure of the Cyberlindnera jadinii genome and its relation to Candida utilis analyzed by the occurrence of single nucleotide polymorphisms.</title>
        <authorList>
            <person name="Rupp O."/>
            <person name="Brinkrolf K."/>
            <person name="Buerth C."/>
            <person name="Kunigo M."/>
            <person name="Schneider J."/>
            <person name="Jaenicke S."/>
            <person name="Goesmann A."/>
            <person name="Puehler A."/>
            <person name="Jaeger K.-E."/>
            <person name="Ernst J.F."/>
        </authorList>
    </citation>
    <scope>NUCLEOTIDE SEQUENCE [LARGE SCALE GENOMIC DNA]</scope>
    <source>
        <strain evidence="12">ATCC 18201 / CBS 1600 / BCRC 20928 / JCM 3617 / NBRC 0987 / NRRL Y-1542</strain>
    </source>
</reference>
<organism evidence="10 12">
    <name type="scientific">Cyberlindnera jadinii (strain ATCC 18201 / CBS 1600 / BCRC 20928 / JCM 3617 / NBRC 0987 / NRRL Y-1542)</name>
    <name type="common">Torula yeast</name>
    <name type="synonym">Candida utilis</name>
    <dbReference type="NCBI Taxonomy" id="983966"/>
    <lineage>
        <taxon>Eukaryota</taxon>
        <taxon>Fungi</taxon>
        <taxon>Dikarya</taxon>
        <taxon>Ascomycota</taxon>
        <taxon>Saccharomycotina</taxon>
        <taxon>Saccharomycetes</taxon>
        <taxon>Phaffomycetales</taxon>
        <taxon>Phaffomycetaceae</taxon>
        <taxon>Cyberlindnera</taxon>
    </lineage>
</organism>
<protein>
    <submittedName>
        <fullName evidence="10">USV1 protein</fullName>
    </submittedName>
</protein>
<dbReference type="OrthoDB" id="10018191at2759"/>
<proteinExistence type="predicted"/>
<keyword evidence="6" id="KW-0804">Transcription</keyword>
<evidence type="ECO:0000256" key="6">
    <source>
        <dbReference type="ARBA" id="ARBA00023163"/>
    </source>
</evidence>
<dbReference type="EMBL" id="CDQK01000003">
    <property type="protein sequence ID" value="CEP22528.1"/>
    <property type="molecule type" value="Genomic_DNA"/>
</dbReference>
<dbReference type="SUPFAM" id="SSF57667">
    <property type="entry name" value="beta-beta-alpha zinc fingers"/>
    <property type="match status" value="1"/>
</dbReference>
<feature type="region of interest" description="Disordered" evidence="8">
    <location>
        <begin position="326"/>
        <end position="354"/>
    </location>
</feature>
<evidence type="ECO:0000256" key="1">
    <source>
        <dbReference type="ARBA" id="ARBA00022723"/>
    </source>
</evidence>
<keyword evidence="2" id="KW-0677">Repeat</keyword>
<dbReference type="GO" id="GO:0045944">
    <property type="term" value="P:positive regulation of transcription by RNA polymerase II"/>
    <property type="evidence" value="ECO:0007669"/>
    <property type="project" value="UniProtKB-ARBA"/>
</dbReference>
<evidence type="ECO:0000256" key="7">
    <source>
        <dbReference type="PROSITE-ProRule" id="PRU00042"/>
    </source>
</evidence>
<evidence type="ECO:0000256" key="8">
    <source>
        <dbReference type="SAM" id="MobiDB-lite"/>
    </source>
</evidence>
<name>A0A0H5C3P4_CYBJN</name>
<dbReference type="InterPro" id="IPR050329">
    <property type="entry name" value="GLI_C2H2-zinc-finger"/>
</dbReference>
<dbReference type="GeneID" id="30988761"/>
<feature type="compositionally biased region" description="Polar residues" evidence="8">
    <location>
        <begin position="107"/>
        <end position="133"/>
    </location>
</feature>
<dbReference type="STRING" id="983966.A0A0H5C3P4"/>